<evidence type="ECO:0000313" key="3">
    <source>
        <dbReference type="EMBL" id="ETN40909.1"/>
    </source>
</evidence>
<dbReference type="eggNOG" id="ENOG502RVAN">
    <property type="taxonomic scope" value="Eukaryota"/>
</dbReference>
<protein>
    <recommendedName>
        <fullName evidence="2">Clr5 domain-containing protein</fullName>
    </recommendedName>
</protein>
<dbReference type="AlphaFoldDB" id="W2RZ19"/>
<dbReference type="InterPro" id="IPR011990">
    <property type="entry name" value="TPR-like_helical_dom_sf"/>
</dbReference>
<dbReference type="HOGENOM" id="CLU_442814_0_0_1"/>
<accession>W2RZ19</accession>
<dbReference type="GeneID" id="19972528"/>
<dbReference type="InterPro" id="IPR025676">
    <property type="entry name" value="Clr5_dom"/>
</dbReference>
<evidence type="ECO:0000313" key="4">
    <source>
        <dbReference type="Proteomes" id="UP000030752"/>
    </source>
</evidence>
<evidence type="ECO:0000259" key="2">
    <source>
        <dbReference type="Pfam" id="PF14420"/>
    </source>
</evidence>
<reference evidence="3 4" key="1">
    <citation type="submission" date="2013-03" db="EMBL/GenBank/DDBJ databases">
        <title>The Genome Sequence of Phialophora europaea CBS 101466.</title>
        <authorList>
            <consortium name="The Broad Institute Genomics Platform"/>
            <person name="Cuomo C."/>
            <person name="de Hoog S."/>
            <person name="Gorbushina A."/>
            <person name="Walker B."/>
            <person name="Young S.K."/>
            <person name="Zeng Q."/>
            <person name="Gargeya S."/>
            <person name="Fitzgerald M."/>
            <person name="Haas B."/>
            <person name="Abouelleil A."/>
            <person name="Allen A.W."/>
            <person name="Alvarado L."/>
            <person name="Arachchi H.M."/>
            <person name="Berlin A.M."/>
            <person name="Chapman S.B."/>
            <person name="Gainer-Dewar J."/>
            <person name="Goldberg J."/>
            <person name="Griggs A."/>
            <person name="Gujja S."/>
            <person name="Hansen M."/>
            <person name="Howarth C."/>
            <person name="Imamovic A."/>
            <person name="Ireland A."/>
            <person name="Larimer J."/>
            <person name="McCowan C."/>
            <person name="Murphy C."/>
            <person name="Pearson M."/>
            <person name="Poon T.W."/>
            <person name="Priest M."/>
            <person name="Roberts A."/>
            <person name="Saif S."/>
            <person name="Shea T."/>
            <person name="Sisk P."/>
            <person name="Sykes S."/>
            <person name="Wortman J."/>
            <person name="Nusbaum C."/>
            <person name="Birren B."/>
        </authorList>
    </citation>
    <scope>NUCLEOTIDE SEQUENCE [LARGE SCALE GENOMIC DNA]</scope>
    <source>
        <strain evidence="3 4">CBS 101466</strain>
    </source>
</reference>
<organism evidence="3 4">
    <name type="scientific">Cyphellophora europaea (strain CBS 101466)</name>
    <name type="common">Phialophora europaea</name>
    <dbReference type="NCBI Taxonomy" id="1220924"/>
    <lineage>
        <taxon>Eukaryota</taxon>
        <taxon>Fungi</taxon>
        <taxon>Dikarya</taxon>
        <taxon>Ascomycota</taxon>
        <taxon>Pezizomycotina</taxon>
        <taxon>Eurotiomycetes</taxon>
        <taxon>Chaetothyriomycetidae</taxon>
        <taxon>Chaetothyriales</taxon>
        <taxon>Cyphellophoraceae</taxon>
        <taxon>Cyphellophora</taxon>
    </lineage>
</organism>
<feature type="region of interest" description="Disordered" evidence="1">
    <location>
        <begin position="1"/>
        <end position="25"/>
    </location>
</feature>
<dbReference type="Proteomes" id="UP000030752">
    <property type="component" value="Unassembled WGS sequence"/>
</dbReference>
<name>W2RZ19_CYPE1</name>
<dbReference type="RefSeq" id="XP_008717752.1">
    <property type="nucleotide sequence ID" value="XM_008719530.1"/>
</dbReference>
<dbReference type="Gene3D" id="1.25.40.10">
    <property type="entry name" value="Tetratricopeptide repeat domain"/>
    <property type="match status" value="1"/>
</dbReference>
<feature type="domain" description="Clr5" evidence="2">
    <location>
        <begin position="33"/>
        <end position="86"/>
    </location>
</feature>
<dbReference type="InParanoid" id="W2RZ19"/>
<proteinExistence type="predicted"/>
<sequence>MQPSHRQSSHRQPSHHQPPTRAKARVVTRRIPDEIWESYHTEVAQLYLDKDPPMSLKELQAHFRDTHGFAPTKKQWKDRFQKWGLQRNLDCKTAAAILHLFRNAEQRGVPCSVFHHQRVKTLEDIKSYIKKSPRVANEQELLKHLPEPAQWPQSVTSSTQATSVANLSSPKSATIVPSPAYQLGYSTDGHLFNPSARTGLRNADSDEPVQDTHDSSFEPRIHPEAHLSISSRYTGPYIVDPSANMTRQDEKQPLRFSQESQGTSGWHGFQYHTTDVVPQLHTYNSQEQYFDAQVSGGLNNRQTFEIPWEDHQTAFDAIYEPFEAQGQDLSLHPNFLGDFHLAASVTPRQLPPGSDTDLEVQTRFQEYVAKLLSTGQDLRNQPAKSFFKSCCEAMIFHGQDQRESCSQAVEAASVSFQRLIADHASYRMSLPVLNMMSFVFEAYGQKLMKKRILQRLQQATQEMDELKRIVVLGSIDFLLDTADWSSDKAATKLAKTSQVYTYAVETAGQSSQLAISARYNHAWTLLEAGKPDQALSILNGERSKCETAFGIHSLQTITWIATQARAHLKNGEPLSAEAVMTESALTRAEKAFSQDHPIYWEVMYRIGLFLLNFASNNSLPDRTEFCWVKGEEMVRQTLVWRAQWLGPENPRTATAYKDLKFYLEKQGKNQDATALYSWYRAEAGL</sequence>
<dbReference type="VEuPathDB" id="FungiDB:HMPREF1541_05189"/>
<keyword evidence="4" id="KW-1185">Reference proteome</keyword>
<dbReference type="EMBL" id="KB822720">
    <property type="protein sequence ID" value="ETN40909.1"/>
    <property type="molecule type" value="Genomic_DNA"/>
</dbReference>
<dbReference type="STRING" id="1220924.W2RZ19"/>
<dbReference type="Pfam" id="PF14420">
    <property type="entry name" value="Clr5"/>
    <property type="match status" value="1"/>
</dbReference>
<dbReference type="OrthoDB" id="539213at2759"/>
<evidence type="ECO:0000256" key="1">
    <source>
        <dbReference type="SAM" id="MobiDB-lite"/>
    </source>
</evidence>
<gene>
    <name evidence="3" type="ORF">HMPREF1541_05189</name>
</gene>